<proteinExistence type="inferred from homology"/>
<dbReference type="SUPFAM" id="SSF49899">
    <property type="entry name" value="Concanavalin A-like lectins/glucanases"/>
    <property type="match status" value="1"/>
</dbReference>
<dbReference type="STRING" id="282197.SAMN04488517_101632"/>
<evidence type="ECO:0000313" key="11">
    <source>
        <dbReference type="EMBL" id="CTQ32697.1"/>
    </source>
</evidence>
<evidence type="ECO:0000256" key="2">
    <source>
        <dbReference type="ARBA" id="ARBA00014569"/>
    </source>
</evidence>
<organism evidence="11 12">
    <name type="scientific">Jannaschia rubra</name>
    <dbReference type="NCBI Taxonomy" id="282197"/>
    <lineage>
        <taxon>Bacteria</taxon>
        <taxon>Pseudomonadati</taxon>
        <taxon>Pseudomonadota</taxon>
        <taxon>Alphaproteobacteria</taxon>
        <taxon>Rhodobacterales</taxon>
        <taxon>Roseobacteraceae</taxon>
        <taxon>Jannaschia</taxon>
    </lineage>
</organism>
<keyword evidence="12" id="KW-1185">Reference proteome</keyword>
<dbReference type="RefSeq" id="WP_055682132.1">
    <property type="nucleotide sequence ID" value="NZ_CXPG01000014.1"/>
</dbReference>
<dbReference type="AlphaFoldDB" id="A0A0M6XQ37"/>
<dbReference type="InterPro" id="IPR008263">
    <property type="entry name" value="GH16_AS"/>
</dbReference>
<evidence type="ECO:0000313" key="12">
    <source>
        <dbReference type="Proteomes" id="UP000048908"/>
    </source>
</evidence>
<reference evidence="11 12" key="1">
    <citation type="submission" date="2015-07" db="EMBL/GenBank/DDBJ databases">
        <authorList>
            <person name="Noorani M."/>
        </authorList>
    </citation>
    <scope>NUCLEOTIDE SEQUENCE [LARGE SCALE GENOMIC DNA]</scope>
    <source>
        <strain evidence="11 12">CECT 5088</strain>
    </source>
</reference>
<dbReference type="Pfam" id="PF00722">
    <property type="entry name" value="Glyco_hydro_16"/>
    <property type="match status" value="1"/>
</dbReference>
<feature type="active site" description="Nucleophile" evidence="8">
    <location>
        <position position="137"/>
    </location>
</feature>
<evidence type="ECO:0000256" key="4">
    <source>
        <dbReference type="ARBA" id="ARBA00023295"/>
    </source>
</evidence>
<dbReference type="InterPro" id="IPR000757">
    <property type="entry name" value="Beta-glucanase-like"/>
</dbReference>
<protein>
    <recommendedName>
        <fullName evidence="2">Beta-glucanase</fullName>
    </recommendedName>
    <alternativeName>
        <fullName evidence="7">1,3-1,4-beta-D-glucan 4-glucanohydrolase</fullName>
    </alternativeName>
    <alternativeName>
        <fullName evidence="6">Endo-beta-1,3-1,4 glucanase</fullName>
    </alternativeName>
    <alternativeName>
        <fullName evidence="5">Lichenase</fullName>
    </alternativeName>
</protein>
<evidence type="ECO:0000256" key="5">
    <source>
        <dbReference type="ARBA" id="ARBA00029722"/>
    </source>
</evidence>
<sequence>MFSNVPVGVQRAVAGVALATGVALAAQAEPEGAFLSRFDTQDRLGEGWQVSHFTIRTDDFRTAWTRDAIAWTAEGLTLSLLPAPEEAETPFHGAEVQRVRRTHYGRYEVEMTAARGMGVISSLFTYTGPYYGDPQDEIDFEFLGRDTTKVWVTRFAKGERLPGQWLDLGFDAADGPHLYAFDWLPDRIVWYVDGEEFFRVEGEDYTLPDIPGRIMFNVWAGGPAQADWSGVAPEDMEAQAEYRCISYRPPESSAPMCSDPVPGG</sequence>
<evidence type="ECO:0000256" key="3">
    <source>
        <dbReference type="ARBA" id="ARBA00022801"/>
    </source>
</evidence>
<feature type="signal peptide" evidence="9">
    <location>
        <begin position="1"/>
        <end position="25"/>
    </location>
</feature>
<comment type="similarity">
    <text evidence="1">Belongs to the glycosyl hydrolase 16 family.</text>
</comment>
<dbReference type="PRINTS" id="PR00737">
    <property type="entry name" value="GLHYDRLASE16"/>
</dbReference>
<evidence type="ECO:0000259" key="10">
    <source>
        <dbReference type="PROSITE" id="PS51762"/>
    </source>
</evidence>
<dbReference type="PANTHER" id="PTHR31062">
    <property type="entry name" value="XYLOGLUCAN ENDOTRANSGLUCOSYLASE/HYDROLASE PROTEIN 8-RELATED"/>
    <property type="match status" value="1"/>
</dbReference>
<evidence type="ECO:0000256" key="1">
    <source>
        <dbReference type="ARBA" id="ARBA00006865"/>
    </source>
</evidence>
<dbReference type="PROSITE" id="PS51762">
    <property type="entry name" value="GH16_2"/>
    <property type="match status" value="1"/>
</dbReference>
<accession>A0A0M6XQ37</accession>
<keyword evidence="4 11" id="KW-0326">Glycosidase</keyword>
<feature type="chain" id="PRO_5005807060" description="Beta-glucanase" evidence="9">
    <location>
        <begin position="26"/>
        <end position="264"/>
    </location>
</feature>
<dbReference type="EMBL" id="CXPG01000014">
    <property type="protein sequence ID" value="CTQ32697.1"/>
    <property type="molecule type" value="Genomic_DNA"/>
</dbReference>
<dbReference type="InterPro" id="IPR008264">
    <property type="entry name" value="Beta_glucanase"/>
</dbReference>
<keyword evidence="9" id="KW-0732">Signal</keyword>
<dbReference type="PROSITE" id="PS01034">
    <property type="entry name" value="GH16_1"/>
    <property type="match status" value="1"/>
</dbReference>
<dbReference type="GO" id="GO:0004553">
    <property type="term" value="F:hydrolase activity, hydrolyzing O-glycosyl compounds"/>
    <property type="evidence" value="ECO:0007669"/>
    <property type="project" value="InterPro"/>
</dbReference>
<feature type="active site" description="Proton donor" evidence="8">
    <location>
        <position position="141"/>
    </location>
</feature>
<dbReference type="InterPro" id="IPR044791">
    <property type="entry name" value="Beta-glucanase/XTH"/>
</dbReference>
<evidence type="ECO:0000256" key="7">
    <source>
        <dbReference type="ARBA" id="ARBA00031665"/>
    </source>
</evidence>
<keyword evidence="3 11" id="KW-0378">Hydrolase</keyword>
<dbReference type="GO" id="GO:0005975">
    <property type="term" value="P:carbohydrate metabolic process"/>
    <property type="evidence" value="ECO:0007669"/>
    <property type="project" value="InterPro"/>
</dbReference>
<dbReference type="Gene3D" id="2.60.120.200">
    <property type="match status" value="1"/>
</dbReference>
<gene>
    <name evidence="11" type="primary">bg1</name>
    <name evidence="11" type="ORF">JAN5088_01469</name>
</gene>
<feature type="domain" description="GH16" evidence="10">
    <location>
        <begin position="1"/>
        <end position="251"/>
    </location>
</feature>
<evidence type="ECO:0000256" key="8">
    <source>
        <dbReference type="PIRSR" id="PIRSR608264-1"/>
    </source>
</evidence>
<name>A0A0M6XQ37_9RHOB</name>
<dbReference type="InterPro" id="IPR013320">
    <property type="entry name" value="ConA-like_dom_sf"/>
</dbReference>
<dbReference type="Proteomes" id="UP000048908">
    <property type="component" value="Unassembled WGS sequence"/>
</dbReference>
<evidence type="ECO:0000256" key="6">
    <source>
        <dbReference type="ARBA" id="ARBA00029771"/>
    </source>
</evidence>
<dbReference type="OrthoDB" id="9809583at2"/>
<evidence type="ECO:0000256" key="9">
    <source>
        <dbReference type="SAM" id="SignalP"/>
    </source>
</evidence>